<accession>A0A4R3HWL6</accession>
<keyword evidence="2" id="KW-1185">Reference proteome</keyword>
<name>A0A4R3HWL6_9GAMM</name>
<dbReference type="EMBL" id="SLZR01000018">
    <property type="protein sequence ID" value="TCS37687.1"/>
    <property type="molecule type" value="Genomic_DNA"/>
</dbReference>
<dbReference type="AlphaFoldDB" id="A0A4R3HWL6"/>
<organism evidence="1 2">
    <name type="scientific">Reinekea marinisedimentorum</name>
    <dbReference type="NCBI Taxonomy" id="230495"/>
    <lineage>
        <taxon>Bacteria</taxon>
        <taxon>Pseudomonadati</taxon>
        <taxon>Pseudomonadota</taxon>
        <taxon>Gammaproteobacteria</taxon>
        <taxon>Oceanospirillales</taxon>
        <taxon>Saccharospirillaceae</taxon>
        <taxon>Reinekea</taxon>
    </lineage>
</organism>
<sequence>MDVENMDVFVERIRTILAAVHLSDTFSAAGFTGNLESQQQKCWLFSFWLTKTDYSASRTKRT</sequence>
<dbReference type="Proteomes" id="UP000295793">
    <property type="component" value="Unassembled WGS sequence"/>
</dbReference>
<gene>
    <name evidence="1" type="ORF">BCF53_11847</name>
</gene>
<protein>
    <submittedName>
        <fullName evidence="1">Uncharacterized protein</fullName>
    </submittedName>
</protein>
<comment type="caution">
    <text evidence="1">The sequence shown here is derived from an EMBL/GenBank/DDBJ whole genome shotgun (WGS) entry which is preliminary data.</text>
</comment>
<evidence type="ECO:0000313" key="2">
    <source>
        <dbReference type="Proteomes" id="UP000295793"/>
    </source>
</evidence>
<proteinExistence type="predicted"/>
<reference evidence="1 2" key="1">
    <citation type="submission" date="2019-03" db="EMBL/GenBank/DDBJ databases">
        <title>Genomic Encyclopedia of Archaeal and Bacterial Type Strains, Phase II (KMG-II): from individual species to whole genera.</title>
        <authorList>
            <person name="Goeker M."/>
        </authorList>
    </citation>
    <scope>NUCLEOTIDE SEQUENCE [LARGE SCALE GENOMIC DNA]</scope>
    <source>
        <strain evidence="1 2">DSM 15388</strain>
    </source>
</reference>
<evidence type="ECO:0000313" key="1">
    <source>
        <dbReference type="EMBL" id="TCS37687.1"/>
    </source>
</evidence>